<protein>
    <submittedName>
        <fullName evidence="2">Uncharacterized protein</fullName>
    </submittedName>
</protein>
<evidence type="ECO:0000313" key="1">
    <source>
        <dbReference type="Proteomes" id="UP000887577"/>
    </source>
</evidence>
<sequence length="236" mass="27148">MTEIEIIFKRSFKGVILEVFNAPLFAPYRSNHEFCQALKTKFVKLQIPTYFLTNEEWLFARIFAYKNYSSSINDIISAILVDGDMGSVAYYKYTQNGYEMLSPNMIKITSSTEMNQREALQRNPKTVFLLPTRCPTGIHLEWLKSSLSKVTNLVDLTTGFSFSEDVFIQALHGIIDKDSFQCKFVPLCFKEAYVRTLNDPCPIITTNVLTRLPLQIAKIVDKIVDKIVVGFWHIIF</sequence>
<organism evidence="1 2">
    <name type="scientific">Panagrolaimus superbus</name>
    <dbReference type="NCBI Taxonomy" id="310955"/>
    <lineage>
        <taxon>Eukaryota</taxon>
        <taxon>Metazoa</taxon>
        <taxon>Ecdysozoa</taxon>
        <taxon>Nematoda</taxon>
        <taxon>Chromadorea</taxon>
        <taxon>Rhabditida</taxon>
        <taxon>Tylenchina</taxon>
        <taxon>Panagrolaimomorpha</taxon>
        <taxon>Panagrolaimoidea</taxon>
        <taxon>Panagrolaimidae</taxon>
        <taxon>Panagrolaimus</taxon>
    </lineage>
</organism>
<proteinExistence type="predicted"/>
<dbReference type="WBParaSite" id="PSU_v2.g14822.t1">
    <property type="protein sequence ID" value="PSU_v2.g14822.t1"/>
    <property type="gene ID" value="PSU_v2.g14822"/>
</dbReference>
<name>A0A914Y5U8_9BILA</name>
<evidence type="ECO:0000313" key="2">
    <source>
        <dbReference type="WBParaSite" id="PSU_v2.g14822.t1"/>
    </source>
</evidence>
<dbReference type="Proteomes" id="UP000887577">
    <property type="component" value="Unplaced"/>
</dbReference>
<reference evidence="2" key="1">
    <citation type="submission" date="2022-11" db="UniProtKB">
        <authorList>
            <consortium name="WormBaseParasite"/>
        </authorList>
    </citation>
    <scope>IDENTIFICATION</scope>
</reference>
<accession>A0A914Y5U8</accession>
<dbReference type="AlphaFoldDB" id="A0A914Y5U8"/>
<keyword evidence="1" id="KW-1185">Reference proteome</keyword>